<feature type="signal peptide" evidence="2">
    <location>
        <begin position="1"/>
        <end position="19"/>
    </location>
</feature>
<dbReference type="RefSeq" id="XP_013404496.1">
    <property type="nucleotide sequence ID" value="XM_013549042.1"/>
</dbReference>
<evidence type="ECO:0000256" key="2">
    <source>
        <dbReference type="SAM" id="SignalP"/>
    </source>
</evidence>
<dbReference type="FunCoup" id="A0A1S3J2I4">
    <property type="interactions" value="30"/>
</dbReference>
<evidence type="ECO:0000313" key="4">
    <source>
        <dbReference type="Proteomes" id="UP000085678"/>
    </source>
</evidence>
<dbReference type="CDD" id="cd00109">
    <property type="entry name" value="Kunitz-type"/>
    <property type="match status" value="1"/>
</dbReference>
<organism evidence="4 5">
    <name type="scientific">Lingula anatina</name>
    <name type="common">Brachiopod</name>
    <name type="synonym">Lingula unguis</name>
    <dbReference type="NCBI Taxonomy" id="7574"/>
    <lineage>
        <taxon>Eukaryota</taxon>
        <taxon>Metazoa</taxon>
        <taxon>Spiralia</taxon>
        <taxon>Lophotrochozoa</taxon>
        <taxon>Brachiopoda</taxon>
        <taxon>Linguliformea</taxon>
        <taxon>Lingulata</taxon>
        <taxon>Lingulida</taxon>
        <taxon>Linguloidea</taxon>
        <taxon>Lingulidae</taxon>
        <taxon>Lingula</taxon>
    </lineage>
</organism>
<dbReference type="GO" id="GO:0004867">
    <property type="term" value="F:serine-type endopeptidase inhibitor activity"/>
    <property type="evidence" value="ECO:0007669"/>
    <property type="project" value="InterPro"/>
</dbReference>
<dbReference type="InterPro" id="IPR050098">
    <property type="entry name" value="TFPI/VKTCI-like"/>
</dbReference>
<accession>A0A1S3J2I4</accession>
<dbReference type="InterPro" id="IPR002223">
    <property type="entry name" value="Kunitz_BPTI"/>
</dbReference>
<reference evidence="5" key="1">
    <citation type="submission" date="2025-08" db="UniProtKB">
        <authorList>
            <consortium name="RefSeq"/>
        </authorList>
    </citation>
    <scope>IDENTIFICATION</scope>
    <source>
        <tissue evidence="5">Gonads</tissue>
    </source>
</reference>
<keyword evidence="1" id="KW-1015">Disulfide bond</keyword>
<evidence type="ECO:0000256" key="1">
    <source>
        <dbReference type="ARBA" id="ARBA00023157"/>
    </source>
</evidence>
<dbReference type="GeneID" id="106169552"/>
<dbReference type="Pfam" id="PF00014">
    <property type="entry name" value="Kunitz_BPTI"/>
    <property type="match status" value="1"/>
</dbReference>
<keyword evidence="4" id="KW-1185">Reference proteome</keyword>
<dbReference type="PROSITE" id="PS00280">
    <property type="entry name" value="BPTI_KUNITZ_1"/>
    <property type="match status" value="1"/>
</dbReference>
<feature type="chain" id="PRO_5010328079" evidence="2">
    <location>
        <begin position="20"/>
        <end position="157"/>
    </location>
</feature>
<feature type="domain" description="BPTI/Kunitz inhibitor" evidence="3">
    <location>
        <begin position="106"/>
        <end position="156"/>
    </location>
</feature>
<dbReference type="PANTHER" id="PTHR10083">
    <property type="entry name" value="KUNITZ-TYPE PROTEASE INHIBITOR-RELATED"/>
    <property type="match status" value="1"/>
</dbReference>
<dbReference type="Proteomes" id="UP000085678">
    <property type="component" value="Unplaced"/>
</dbReference>
<feature type="non-terminal residue" evidence="5">
    <location>
        <position position="157"/>
    </location>
</feature>
<dbReference type="PROSITE" id="PS50279">
    <property type="entry name" value="BPTI_KUNITZ_2"/>
    <property type="match status" value="1"/>
</dbReference>
<dbReference type="GO" id="GO:0005615">
    <property type="term" value="C:extracellular space"/>
    <property type="evidence" value="ECO:0007669"/>
    <property type="project" value="TreeGrafter"/>
</dbReference>
<dbReference type="SUPFAM" id="SSF57362">
    <property type="entry name" value="BPTI-like"/>
    <property type="match status" value="1"/>
</dbReference>
<evidence type="ECO:0000313" key="5">
    <source>
        <dbReference type="RefSeq" id="XP_013404496.1"/>
    </source>
</evidence>
<protein>
    <submittedName>
        <fullName evidence="5">Four-domain proteases inhibitor-like</fullName>
    </submittedName>
</protein>
<keyword evidence="2" id="KW-0732">Signal</keyword>
<dbReference type="KEGG" id="lak:106169552"/>
<dbReference type="InterPro" id="IPR036880">
    <property type="entry name" value="Kunitz_BPTI_sf"/>
</dbReference>
<proteinExistence type="predicted"/>
<dbReference type="InterPro" id="IPR020901">
    <property type="entry name" value="Prtase_inh_Kunz-CS"/>
</dbReference>
<dbReference type="Gene3D" id="4.10.410.10">
    <property type="entry name" value="Pancreatic trypsin inhibitor Kunitz domain"/>
    <property type="match status" value="1"/>
</dbReference>
<evidence type="ECO:0000259" key="3">
    <source>
        <dbReference type="PROSITE" id="PS50279"/>
    </source>
</evidence>
<sequence length="157" mass="17220">MIATVILGFVLLIICTAQGKVLPAGCAAVTCFAGQKCVTFPYPRCVSTCQVETCPVGSKCVETSLGARCLAAEKLDCSTMKCPKGETCVQGKVNCAQRHPRHIPLCEHPKKQGWCVDYAVRYYFNSKSRQCDAFIYSGCGGNINNFKTLEDCWRECK</sequence>
<dbReference type="SMART" id="SM00131">
    <property type="entry name" value="KU"/>
    <property type="match status" value="1"/>
</dbReference>
<dbReference type="PRINTS" id="PR00759">
    <property type="entry name" value="BASICPTASE"/>
</dbReference>
<gene>
    <name evidence="5" type="primary">LOC106169552</name>
</gene>
<dbReference type="AlphaFoldDB" id="A0A1S3J2I4"/>
<name>A0A1S3J2I4_LINAN</name>
<dbReference type="PANTHER" id="PTHR10083:SF374">
    <property type="entry name" value="BPTI_KUNITZ INHIBITOR DOMAIN-CONTAINING PROTEIN"/>
    <property type="match status" value="1"/>
</dbReference>
<dbReference type="InParanoid" id="A0A1S3J2I4"/>
<dbReference type="OrthoDB" id="4473401at2759"/>